<keyword evidence="3" id="KW-1185">Reference proteome</keyword>
<dbReference type="InterPro" id="IPR036186">
    <property type="entry name" value="Serpin_sf"/>
</dbReference>
<accession>A0A1U7SJZ7</accession>
<dbReference type="Gene3D" id="3.30.497.10">
    <property type="entry name" value="Antithrombin, subunit I, domain 2"/>
    <property type="match status" value="1"/>
</dbReference>
<dbReference type="KEGG" id="asn:102370530"/>
<feature type="domain" description="Serpin" evidence="2">
    <location>
        <begin position="1"/>
        <end position="190"/>
    </location>
</feature>
<dbReference type="OrthoDB" id="671595at2759"/>
<dbReference type="PANTHER" id="PTHR11461">
    <property type="entry name" value="SERINE PROTEASE INHIBITOR, SERPIN"/>
    <property type="match status" value="1"/>
</dbReference>
<proteinExistence type="inferred from homology"/>
<organism evidence="3 4">
    <name type="scientific">Alligator sinensis</name>
    <name type="common">Chinese alligator</name>
    <dbReference type="NCBI Taxonomy" id="38654"/>
    <lineage>
        <taxon>Eukaryota</taxon>
        <taxon>Metazoa</taxon>
        <taxon>Chordata</taxon>
        <taxon>Craniata</taxon>
        <taxon>Vertebrata</taxon>
        <taxon>Euteleostomi</taxon>
        <taxon>Archelosauria</taxon>
        <taxon>Archosauria</taxon>
        <taxon>Crocodylia</taxon>
        <taxon>Alligatoridae</taxon>
        <taxon>Alligatorinae</taxon>
        <taxon>Alligator</taxon>
    </lineage>
</organism>
<evidence type="ECO:0000313" key="3">
    <source>
        <dbReference type="Proteomes" id="UP000189705"/>
    </source>
</evidence>
<dbReference type="GeneID" id="102370530"/>
<name>A0A1U7SJZ7_ALLSI</name>
<dbReference type="RefSeq" id="XP_006039312.1">
    <property type="nucleotide sequence ID" value="XM_006039250.2"/>
</dbReference>
<comment type="similarity">
    <text evidence="1">Belongs to the serpin family. Ov-serpin subfamily.</text>
</comment>
<dbReference type="Gene3D" id="2.30.39.10">
    <property type="entry name" value="Alpha-1-antitrypsin, domain 1"/>
    <property type="match status" value="1"/>
</dbReference>
<dbReference type="PANTHER" id="PTHR11461:SF199">
    <property type="entry name" value="SERPIN B11"/>
    <property type="match status" value="1"/>
</dbReference>
<dbReference type="AlphaFoldDB" id="A0A1U7SJZ7"/>
<dbReference type="InterPro" id="IPR042178">
    <property type="entry name" value="Serpin_sf_1"/>
</dbReference>
<dbReference type="SMART" id="SM00093">
    <property type="entry name" value="SERPIN"/>
    <property type="match status" value="1"/>
</dbReference>
<dbReference type="InterPro" id="IPR023796">
    <property type="entry name" value="Serpin_dom"/>
</dbReference>
<dbReference type="InterPro" id="IPR042185">
    <property type="entry name" value="Serpin_sf_2"/>
</dbReference>
<gene>
    <name evidence="4" type="primary">LOC102370530</name>
</gene>
<dbReference type="eggNOG" id="KOG2392">
    <property type="taxonomic scope" value="Eukaryota"/>
</dbReference>
<dbReference type="Pfam" id="PF00079">
    <property type="entry name" value="Serpin"/>
    <property type="match status" value="1"/>
</dbReference>
<sequence>NDKKSVQMMYQQGRFKMAHIQEINAQILELPYNKKSLSMIILLRDDITDRDNGLKKIERTMTAEKLALWTSSESLMERKVEVYLPRFKLEDMFNLKSSLKEMGMTDVFAELKANLSAISEIKSLNMSEAVHKAYVEVNEEGTEAAAGTGAVINQRSLPSSELFMADHPYFFFIRHNPTNTILFLANCALLKIKVHFLFFTTARDRWNNIELQPGMKY</sequence>
<dbReference type="STRING" id="38654.A0A1U7SJZ7"/>
<dbReference type="GO" id="GO:0004867">
    <property type="term" value="F:serine-type endopeptidase inhibitor activity"/>
    <property type="evidence" value="ECO:0007669"/>
    <property type="project" value="InterPro"/>
</dbReference>
<evidence type="ECO:0000313" key="4">
    <source>
        <dbReference type="RefSeq" id="XP_006039312.1"/>
    </source>
</evidence>
<evidence type="ECO:0000256" key="1">
    <source>
        <dbReference type="ARBA" id="ARBA00006426"/>
    </source>
</evidence>
<dbReference type="InterPro" id="IPR000215">
    <property type="entry name" value="Serpin_fam"/>
</dbReference>
<dbReference type="InParanoid" id="A0A1U7SJZ7"/>
<dbReference type="GO" id="GO:0005615">
    <property type="term" value="C:extracellular space"/>
    <property type="evidence" value="ECO:0007669"/>
    <property type="project" value="InterPro"/>
</dbReference>
<evidence type="ECO:0000259" key="2">
    <source>
        <dbReference type="SMART" id="SM00093"/>
    </source>
</evidence>
<dbReference type="FunFam" id="2.30.39.10:FF:000001">
    <property type="entry name" value="Serpin family B member 2"/>
    <property type="match status" value="1"/>
</dbReference>
<dbReference type="Proteomes" id="UP000189705">
    <property type="component" value="Unplaced"/>
</dbReference>
<reference evidence="4" key="1">
    <citation type="submission" date="2025-08" db="UniProtKB">
        <authorList>
            <consortium name="RefSeq"/>
        </authorList>
    </citation>
    <scope>IDENTIFICATION</scope>
</reference>
<dbReference type="SUPFAM" id="SSF56574">
    <property type="entry name" value="Serpins"/>
    <property type="match status" value="1"/>
</dbReference>
<feature type="non-terminal residue" evidence="4">
    <location>
        <position position="1"/>
    </location>
</feature>
<protein>
    <submittedName>
        <fullName evidence="4">Serpin B8-like</fullName>
    </submittedName>
</protein>